<name>A0AAD1D8F5_SPHMI</name>
<comment type="similarity">
    <text evidence="1">Belongs to the MobA/MobL family.</text>
</comment>
<dbReference type="CDD" id="cd18809">
    <property type="entry name" value="SF1_C_RecD"/>
    <property type="match status" value="1"/>
</dbReference>
<dbReference type="Pfam" id="PF13604">
    <property type="entry name" value="AAA_30"/>
    <property type="match status" value="1"/>
</dbReference>
<protein>
    <recommendedName>
        <fullName evidence="7">Plasmid mobilization system relaxase</fullName>
    </recommendedName>
</protein>
<dbReference type="GO" id="GO:0005524">
    <property type="term" value="F:ATP binding"/>
    <property type="evidence" value="ECO:0007669"/>
    <property type="project" value="InterPro"/>
</dbReference>
<dbReference type="Gene3D" id="3.40.50.300">
    <property type="entry name" value="P-loop containing nucleotide triphosphate hydrolases"/>
    <property type="match status" value="2"/>
</dbReference>
<accession>A0AAD1D8F5</accession>
<dbReference type="Proteomes" id="UP000275727">
    <property type="component" value="Chromosome"/>
</dbReference>
<sequence>MAIYHFSAKIISRAAGSSAVAAAAYRSADRLHDERLGRSHDFSNKAGVVHSEVLLPEGADERWRDRERLWNDVEAAELRKDAQLAREVEFAIPREMTEGQGIALARDFVQAEFVDRGMIADLNVHWDIGADGLARPHAHVMLTMREIRVGEDGSAEFGAKVRDWNRTELLTHWREAWAEHVNERLAALDIDARVDHRTLEAQGIDLEPQYKIGPAASRMAAEGLEADRLAEHLEIARSNGERIVANPSIALDAITHRQATFTNRDLAMFVHRHSDGKEQFDAVMSAVKASPELAALGKDGRGEDRFTSRSMIETEQRLERATATLDARRNHAVADRHRERALANASARGLELSAEQRGALEHVISARGVSNVIGYAGTGKSAMLGVAREAWEAAGYQVQGAALSGIAAEGLEHGSGIGSRTLASLEHQWANDRERLTDKHVLVIDEAGMVGTRQLERVVSEAERQGAKVVLVGDPQQLQAIEAGAAFRAAAERHGAVEIMDIRRQQEGWQREATRELATGRTGEAIGRYAEAGFVHAAETREAARAELVEGWDRDRHNYPDASRIILTHTNDEVRALNEDVRARLKASGGLGAEVALTVERGERMFAENDRVMFLRNERSIGVKNGSLGTVQNVDRMRIAVMLDDGRSVAFDLKDYAHVDHGYAATIHKAQGMTVDRVQVLATPGVDSHSTYVALSRHREQVDLYYGRDDFATRNRLVRAASRERGKDMASDYRAPTPAKYAEPKRGMFDGLKLGVSRDAPAPATPERKRPVKLAEVRISARSIEAVPSRSPLDKAVERFAGITKQIVDVRRAGGKELPHELDAYRTARAELDALRPGAANDLREAFGKSYQLTKEAAEGRTGGAMAAMDRRDAERAAERATAERAARDRVRLAADTEKRADLFVATWTKESARVKEAPTYAARDAARANLSDMAKSLHRDPQLESLLQNRRAQLGLDVMSTKTLSQDLQLSLGRGRGMGIGL</sequence>
<dbReference type="KEGG" id="smic:SmB9_31670"/>
<dbReference type="InterPro" id="IPR027351">
    <property type="entry name" value="(+)RNA_virus_helicase_core_dom"/>
</dbReference>
<dbReference type="InterPro" id="IPR027417">
    <property type="entry name" value="P-loop_NTPase"/>
</dbReference>
<dbReference type="InterPro" id="IPR005053">
    <property type="entry name" value="MobA_MobL"/>
</dbReference>
<dbReference type="NCBIfam" id="NF041496">
    <property type="entry name" value="MobQ"/>
    <property type="match status" value="1"/>
</dbReference>
<feature type="domain" description="MobA/MobL protein" evidence="4">
    <location>
        <begin position="18"/>
        <end position="220"/>
    </location>
</feature>
<evidence type="ECO:0008006" key="7">
    <source>
        <dbReference type="Google" id="ProtNLM"/>
    </source>
</evidence>
<evidence type="ECO:0000256" key="1">
    <source>
        <dbReference type="ARBA" id="ARBA00010873"/>
    </source>
</evidence>
<dbReference type="SUPFAM" id="SSF52540">
    <property type="entry name" value="P-loop containing nucleoside triphosphate hydrolases"/>
    <property type="match status" value="2"/>
</dbReference>
<dbReference type="InterPro" id="IPR014136">
    <property type="entry name" value="TraA_Ti"/>
</dbReference>
<evidence type="ECO:0000313" key="5">
    <source>
        <dbReference type="EMBL" id="BBE35509.1"/>
    </source>
</evidence>
<reference evidence="5 6" key="1">
    <citation type="submission" date="2018-06" db="EMBL/GenBank/DDBJ databases">
        <title>Complete Genome Sequence of the Microcystin-Degrading Bacterium Sphingosinicella microcystinivorans Strain B-9.</title>
        <authorList>
            <person name="Jin H."/>
            <person name="Nishizawa T."/>
            <person name="Guo Y."/>
            <person name="Nishizawa A."/>
            <person name="Park H."/>
            <person name="Kato H."/>
            <person name="Tsuji K."/>
            <person name="Harada K."/>
        </authorList>
    </citation>
    <scope>NUCLEOTIDE SEQUENCE [LARGE SCALE GENOMIC DNA]</scope>
    <source>
        <strain evidence="5 6">B9</strain>
    </source>
</reference>
<dbReference type="Pfam" id="PF01443">
    <property type="entry name" value="Viral_helicase1"/>
    <property type="match status" value="1"/>
</dbReference>
<dbReference type="AlphaFoldDB" id="A0AAD1D8F5"/>
<evidence type="ECO:0000259" key="3">
    <source>
        <dbReference type="Pfam" id="PF01443"/>
    </source>
</evidence>
<dbReference type="Pfam" id="PF03389">
    <property type="entry name" value="MobA_MobL"/>
    <property type="match status" value="1"/>
</dbReference>
<dbReference type="Gene3D" id="3.30.930.30">
    <property type="match status" value="1"/>
</dbReference>
<gene>
    <name evidence="5" type="ORF">SmB9_31670</name>
</gene>
<keyword evidence="2" id="KW-0184">Conjugation</keyword>
<dbReference type="Gene3D" id="2.30.30.940">
    <property type="match status" value="1"/>
</dbReference>
<evidence type="ECO:0000259" key="4">
    <source>
        <dbReference type="Pfam" id="PF03389"/>
    </source>
</evidence>
<dbReference type="EMBL" id="AP018711">
    <property type="protein sequence ID" value="BBE35509.1"/>
    <property type="molecule type" value="Genomic_DNA"/>
</dbReference>
<evidence type="ECO:0000313" key="6">
    <source>
        <dbReference type="Proteomes" id="UP000275727"/>
    </source>
</evidence>
<feature type="domain" description="(+)RNA virus helicase C-terminal" evidence="3">
    <location>
        <begin position="661"/>
        <end position="703"/>
    </location>
</feature>
<proteinExistence type="inferred from homology"/>
<dbReference type="PANTHER" id="PTHR47642:SF5">
    <property type="entry name" value="ATP-DEPENDENT DNA HELICASE"/>
    <property type="match status" value="1"/>
</dbReference>
<dbReference type="NCBIfam" id="TIGR02768">
    <property type="entry name" value="TraA_Ti"/>
    <property type="match status" value="1"/>
</dbReference>
<dbReference type="RefSeq" id="WP_126494921.1">
    <property type="nucleotide sequence ID" value="NZ_AP018711.1"/>
</dbReference>
<dbReference type="PANTHER" id="PTHR47642">
    <property type="entry name" value="ATP-DEPENDENT DNA HELICASE"/>
    <property type="match status" value="1"/>
</dbReference>
<evidence type="ECO:0000256" key="2">
    <source>
        <dbReference type="ARBA" id="ARBA00022971"/>
    </source>
</evidence>
<dbReference type="NCBIfam" id="NF010464">
    <property type="entry name" value="PRK13889.1"/>
    <property type="match status" value="1"/>
</dbReference>
<dbReference type="CDD" id="cd17933">
    <property type="entry name" value="DEXSc_RecD-like"/>
    <property type="match status" value="1"/>
</dbReference>
<dbReference type="InterPro" id="IPR051055">
    <property type="entry name" value="PIF1_helicase"/>
</dbReference>
<organism evidence="5 6">
    <name type="scientific">Sphingosinicella microcystinivorans</name>
    <dbReference type="NCBI Taxonomy" id="335406"/>
    <lineage>
        <taxon>Bacteria</taxon>
        <taxon>Pseudomonadati</taxon>
        <taxon>Pseudomonadota</taxon>
        <taxon>Alphaproteobacteria</taxon>
        <taxon>Sphingomonadales</taxon>
        <taxon>Sphingosinicellaceae</taxon>
        <taxon>Sphingosinicella</taxon>
    </lineage>
</organism>